<protein>
    <submittedName>
        <fullName evidence="5">Uncharacterized protein</fullName>
    </submittedName>
</protein>
<accession>A0A840F200</accession>
<feature type="chain" id="PRO_5038473482" evidence="2">
    <location>
        <begin position="20"/>
        <end position="376"/>
    </location>
</feature>
<feature type="domain" description="DUF7373" evidence="4">
    <location>
        <begin position="244"/>
        <end position="372"/>
    </location>
</feature>
<feature type="domain" description="DUF7373" evidence="3">
    <location>
        <begin position="46"/>
        <end position="232"/>
    </location>
</feature>
<gene>
    <name evidence="5" type="ORF">BKA16_003186</name>
</gene>
<dbReference type="AlphaFoldDB" id="A0A840F200"/>
<dbReference type="InterPro" id="IPR055797">
    <property type="entry name" value="DUF7373"/>
</dbReference>
<dbReference type="EMBL" id="JACIFP010000001">
    <property type="protein sequence ID" value="MBB4136634.1"/>
    <property type="molecule type" value="Genomic_DNA"/>
</dbReference>
<reference evidence="5 6" key="1">
    <citation type="submission" date="2020-08" db="EMBL/GenBank/DDBJ databases">
        <title>Sequencing the genomes of 1000 actinobacteria strains.</title>
        <authorList>
            <person name="Klenk H.-P."/>
        </authorList>
    </citation>
    <scope>NUCLEOTIDE SEQUENCE [LARGE SCALE GENOMIC DNA]</scope>
    <source>
        <strain evidence="5 6">DSM 45298</strain>
    </source>
</reference>
<evidence type="ECO:0000256" key="2">
    <source>
        <dbReference type="SAM" id="SignalP"/>
    </source>
</evidence>
<feature type="region of interest" description="Disordered" evidence="1">
    <location>
        <begin position="224"/>
        <end position="252"/>
    </location>
</feature>
<comment type="caution">
    <text evidence="5">The sequence shown here is derived from an EMBL/GenBank/DDBJ whole genome shotgun (WGS) entry which is preliminary data.</text>
</comment>
<organism evidence="5 6">
    <name type="scientific">Gordonia humi</name>
    <dbReference type="NCBI Taxonomy" id="686429"/>
    <lineage>
        <taxon>Bacteria</taxon>
        <taxon>Bacillati</taxon>
        <taxon>Actinomycetota</taxon>
        <taxon>Actinomycetes</taxon>
        <taxon>Mycobacteriales</taxon>
        <taxon>Gordoniaceae</taxon>
        <taxon>Gordonia</taxon>
    </lineage>
</organism>
<dbReference type="Pfam" id="PF24088">
    <property type="entry name" value="DUF7373"/>
    <property type="match status" value="1"/>
</dbReference>
<evidence type="ECO:0000259" key="4">
    <source>
        <dbReference type="Pfam" id="PF24092"/>
    </source>
</evidence>
<name>A0A840F200_9ACTN</name>
<feature type="signal peptide" evidence="2">
    <location>
        <begin position="1"/>
        <end position="19"/>
    </location>
</feature>
<dbReference type="Pfam" id="PF24092">
    <property type="entry name" value="DUF7373_C"/>
    <property type="match status" value="1"/>
</dbReference>
<dbReference type="InterPro" id="IPR056463">
    <property type="entry name" value="DUF7373_C"/>
</dbReference>
<sequence>MRKSFVAVAAALACVLAGCTVDGTATRGPVQLLTGEYGRMQSSPLPEATTDASWGKLRGVRLAEHMIFAHDLDPKLDDGKMPTQALAVPRNSAVIVPDSADLPVMRDFQYGFTLSSGNETDTDIGFNHAVYAFSSPTAATAATKQFSDLMLRPTEYSHYRLAAVPGMPTGAVVIHDEERGTHTVVAFTAVGARMIYTWAQSPDRSWAERIVKDAYEKQKALLDEAGPESQDRDPDPDHLITGTVADPDGQTAPLHGAVYSQRAAALFYSDQAAAYEALKKAGIEQFAWNDTQAYKAGSHEQAEGWLDFLEKDTKGQTGRSAASPQDLSTARCVTVDQGAGCFIAVGPYVGEAYGEDLTTAQEKISAQYTFLTKLDQ</sequence>
<keyword evidence="2" id="KW-0732">Signal</keyword>
<evidence type="ECO:0000313" key="6">
    <source>
        <dbReference type="Proteomes" id="UP000551501"/>
    </source>
</evidence>
<proteinExistence type="predicted"/>
<feature type="compositionally biased region" description="Basic and acidic residues" evidence="1">
    <location>
        <begin position="229"/>
        <end position="238"/>
    </location>
</feature>
<evidence type="ECO:0000256" key="1">
    <source>
        <dbReference type="SAM" id="MobiDB-lite"/>
    </source>
</evidence>
<evidence type="ECO:0000259" key="3">
    <source>
        <dbReference type="Pfam" id="PF24088"/>
    </source>
</evidence>
<evidence type="ECO:0000313" key="5">
    <source>
        <dbReference type="EMBL" id="MBB4136634.1"/>
    </source>
</evidence>
<keyword evidence="6" id="KW-1185">Reference proteome</keyword>
<dbReference type="RefSeq" id="WP_183371595.1">
    <property type="nucleotide sequence ID" value="NZ_BAABHL010000041.1"/>
</dbReference>
<dbReference type="Proteomes" id="UP000551501">
    <property type="component" value="Unassembled WGS sequence"/>
</dbReference>
<dbReference type="PROSITE" id="PS51257">
    <property type="entry name" value="PROKAR_LIPOPROTEIN"/>
    <property type="match status" value="1"/>
</dbReference>